<evidence type="ECO:0000256" key="1">
    <source>
        <dbReference type="ARBA" id="ARBA00004177"/>
    </source>
</evidence>
<dbReference type="PANTHER" id="PTHR22761">
    <property type="entry name" value="CHARGED MULTIVESICULAR BODY PROTEIN"/>
    <property type="match status" value="1"/>
</dbReference>
<dbReference type="GO" id="GO:0009898">
    <property type="term" value="C:cytoplasmic side of plasma membrane"/>
    <property type="evidence" value="ECO:0007669"/>
    <property type="project" value="TreeGrafter"/>
</dbReference>
<evidence type="ECO:0000313" key="5">
    <source>
        <dbReference type="EMBL" id="RZC32330.1"/>
    </source>
</evidence>
<gene>
    <name evidence="5" type="ORF">BDFB_003347</name>
</gene>
<dbReference type="OrthoDB" id="5592979at2759"/>
<comment type="subcellular location">
    <subcellularLocation>
        <location evidence="1">Endosome</location>
    </subcellularLocation>
</comment>
<keyword evidence="3" id="KW-0967">Endosome</keyword>
<feature type="coiled-coil region" evidence="4">
    <location>
        <begin position="22"/>
        <end position="95"/>
    </location>
</feature>
<name>A0A482VI09_ASBVE</name>
<evidence type="ECO:0000256" key="3">
    <source>
        <dbReference type="ARBA" id="ARBA00022753"/>
    </source>
</evidence>
<dbReference type="GO" id="GO:0032511">
    <property type="term" value="P:late endosome to vacuole transport via multivesicular body sorting pathway"/>
    <property type="evidence" value="ECO:0007669"/>
    <property type="project" value="TreeGrafter"/>
</dbReference>
<proteinExistence type="inferred from homology"/>
<feature type="non-terminal residue" evidence="5">
    <location>
        <position position="180"/>
    </location>
</feature>
<evidence type="ECO:0000256" key="2">
    <source>
        <dbReference type="ARBA" id="ARBA00006190"/>
    </source>
</evidence>
<reference evidence="5 6" key="1">
    <citation type="submission" date="2017-03" db="EMBL/GenBank/DDBJ databases">
        <title>Genome of the blue death feigning beetle - Asbolus verrucosus.</title>
        <authorList>
            <person name="Rider S.D."/>
        </authorList>
    </citation>
    <scope>NUCLEOTIDE SEQUENCE [LARGE SCALE GENOMIC DNA]</scope>
    <source>
        <strain evidence="5">Butters</strain>
        <tissue evidence="5">Head and leg muscle</tissue>
    </source>
</reference>
<dbReference type="EMBL" id="QDEB01098049">
    <property type="protein sequence ID" value="RZC32330.1"/>
    <property type="molecule type" value="Genomic_DNA"/>
</dbReference>
<organism evidence="5 6">
    <name type="scientific">Asbolus verrucosus</name>
    <name type="common">Desert ironclad beetle</name>
    <dbReference type="NCBI Taxonomy" id="1661398"/>
    <lineage>
        <taxon>Eukaryota</taxon>
        <taxon>Metazoa</taxon>
        <taxon>Ecdysozoa</taxon>
        <taxon>Arthropoda</taxon>
        <taxon>Hexapoda</taxon>
        <taxon>Insecta</taxon>
        <taxon>Pterygota</taxon>
        <taxon>Neoptera</taxon>
        <taxon>Endopterygota</taxon>
        <taxon>Coleoptera</taxon>
        <taxon>Polyphaga</taxon>
        <taxon>Cucujiformia</taxon>
        <taxon>Tenebrionidae</taxon>
        <taxon>Pimeliinae</taxon>
        <taxon>Asbolus</taxon>
    </lineage>
</organism>
<dbReference type="GO" id="GO:0000815">
    <property type="term" value="C:ESCRT III complex"/>
    <property type="evidence" value="ECO:0007669"/>
    <property type="project" value="TreeGrafter"/>
</dbReference>
<keyword evidence="4" id="KW-0175">Coiled coil</keyword>
<dbReference type="GO" id="GO:0006900">
    <property type="term" value="P:vesicle budding from membrane"/>
    <property type="evidence" value="ECO:0007669"/>
    <property type="project" value="TreeGrafter"/>
</dbReference>
<dbReference type="InterPro" id="IPR005024">
    <property type="entry name" value="Snf7_fam"/>
</dbReference>
<comment type="caution">
    <text evidence="5">The sequence shown here is derived from an EMBL/GenBank/DDBJ whole genome shotgun (WGS) entry which is preliminary data.</text>
</comment>
<dbReference type="Proteomes" id="UP000292052">
    <property type="component" value="Unassembled WGS sequence"/>
</dbReference>
<dbReference type="Gene3D" id="1.10.287.1060">
    <property type="entry name" value="ESAT-6-like"/>
    <property type="match status" value="1"/>
</dbReference>
<comment type="similarity">
    <text evidence="2">Belongs to the SNF7 family.</text>
</comment>
<sequence>MSFLDKVFGKKPAKTPTLSEAIQKLKLTEDVLTTKQNNLENKIKKEIAIARQNASTNKKAALQALQRKKRLERQLQQLDGAITTLEGQLEVLENANTNTLAVSSMKKASEALKATHKNMGVDQVDRILDDLAEQKDITDEIADAIGHPVGFDDGIDEDELERELEELGETLEEELSIDDL</sequence>
<dbReference type="PANTHER" id="PTHR22761:SF10">
    <property type="entry name" value="GH13992P"/>
    <property type="match status" value="1"/>
</dbReference>
<dbReference type="GO" id="GO:0005771">
    <property type="term" value="C:multivesicular body"/>
    <property type="evidence" value="ECO:0007669"/>
    <property type="project" value="TreeGrafter"/>
</dbReference>
<keyword evidence="6" id="KW-1185">Reference proteome</keyword>
<dbReference type="Pfam" id="PF03357">
    <property type="entry name" value="Snf7"/>
    <property type="match status" value="1"/>
</dbReference>
<protein>
    <submittedName>
        <fullName evidence="5">Charged multivesicular body protein 4b</fullName>
    </submittedName>
</protein>
<dbReference type="Gene3D" id="6.10.250.1710">
    <property type="match status" value="1"/>
</dbReference>
<evidence type="ECO:0000256" key="4">
    <source>
        <dbReference type="SAM" id="Coils"/>
    </source>
</evidence>
<dbReference type="STRING" id="1661398.A0A482VI09"/>
<evidence type="ECO:0000313" key="6">
    <source>
        <dbReference type="Proteomes" id="UP000292052"/>
    </source>
</evidence>
<dbReference type="AlphaFoldDB" id="A0A482VI09"/>
<accession>A0A482VI09</accession>